<evidence type="ECO:0000313" key="2">
    <source>
        <dbReference type="Proteomes" id="UP000425960"/>
    </source>
</evidence>
<geneLocation type="plasmid" evidence="2">
    <name>do28_1 dna</name>
</geneLocation>
<gene>
    <name evidence="1" type="ORF">DSCO28_73040</name>
</gene>
<protein>
    <submittedName>
        <fullName evidence="1">Uncharacterized protein</fullName>
    </submittedName>
</protein>
<dbReference type="AlphaFoldDB" id="A0A5K8A2U9"/>
<sequence>MVTKDTRGEGLSFIDWAIERARKVTVTDGIEYEGRTYKEVIRMFEGHLNPGRVRGLRNEIGSFPVNEGFRQVSCVFGGTYKSEAGFVRVIETIYEEV</sequence>
<dbReference type="RefSeq" id="WP_155326320.1">
    <property type="nucleotide sequence ID" value="NZ_AP021877.1"/>
</dbReference>
<keyword evidence="1" id="KW-0614">Plasmid</keyword>
<accession>A0A5K8A2U9</accession>
<dbReference type="EMBL" id="AP021877">
    <property type="protein sequence ID" value="BBO86738.1"/>
    <property type="molecule type" value="Genomic_DNA"/>
</dbReference>
<organism evidence="1 2">
    <name type="scientific">Desulfosarcina ovata subsp. sediminis</name>
    <dbReference type="NCBI Taxonomy" id="885957"/>
    <lineage>
        <taxon>Bacteria</taxon>
        <taxon>Pseudomonadati</taxon>
        <taxon>Thermodesulfobacteriota</taxon>
        <taxon>Desulfobacteria</taxon>
        <taxon>Desulfobacterales</taxon>
        <taxon>Desulfosarcinaceae</taxon>
        <taxon>Desulfosarcina</taxon>
    </lineage>
</organism>
<evidence type="ECO:0000313" key="1">
    <source>
        <dbReference type="EMBL" id="BBO86738.1"/>
    </source>
</evidence>
<proteinExistence type="predicted"/>
<dbReference type="Proteomes" id="UP000425960">
    <property type="component" value="Plasmid Do28_1"/>
</dbReference>
<name>A0A5K8A2U9_9BACT</name>
<dbReference type="KEGG" id="dov:DSCO28_73040"/>
<reference evidence="1 2" key="1">
    <citation type="submission" date="2019-11" db="EMBL/GenBank/DDBJ databases">
        <title>Comparative genomics of hydrocarbon-degrading Desulfosarcina strains.</title>
        <authorList>
            <person name="Watanabe M."/>
            <person name="Kojima H."/>
            <person name="Fukui M."/>
        </authorList>
    </citation>
    <scope>NUCLEOTIDE SEQUENCE [LARGE SCALE GENOMIC DNA]</scope>
    <source>
        <strain evidence="1 2">28bB2T</strain>
        <plasmid evidence="2">do28_1 dna</plasmid>
    </source>
</reference>